<reference evidence="2" key="1">
    <citation type="submission" date="2020-04" db="EMBL/GenBank/DDBJ databases">
        <title>Draft genome resource of the tomato pathogen Pseudocercospora fuligena.</title>
        <authorList>
            <person name="Zaccaron A."/>
        </authorList>
    </citation>
    <scope>NUCLEOTIDE SEQUENCE</scope>
    <source>
        <strain evidence="2">PF001</strain>
    </source>
</reference>
<keyword evidence="1" id="KW-1133">Transmembrane helix</keyword>
<gene>
    <name evidence="2" type="ORF">HII31_07030</name>
</gene>
<proteinExistence type="predicted"/>
<dbReference type="AlphaFoldDB" id="A0A8H6RII4"/>
<organism evidence="2 3">
    <name type="scientific">Pseudocercospora fuligena</name>
    <dbReference type="NCBI Taxonomy" id="685502"/>
    <lineage>
        <taxon>Eukaryota</taxon>
        <taxon>Fungi</taxon>
        <taxon>Dikarya</taxon>
        <taxon>Ascomycota</taxon>
        <taxon>Pezizomycotina</taxon>
        <taxon>Dothideomycetes</taxon>
        <taxon>Dothideomycetidae</taxon>
        <taxon>Mycosphaerellales</taxon>
        <taxon>Mycosphaerellaceae</taxon>
        <taxon>Pseudocercospora</taxon>
    </lineage>
</organism>
<evidence type="ECO:0000256" key="1">
    <source>
        <dbReference type="SAM" id="Phobius"/>
    </source>
</evidence>
<accession>A0A8H6RII4</accession>
<keyword evidence="1" id="KW-0812">Transmembrane</keyword>
<dbReference type="Proteomes" id="UP000660729">
    <property type="component" value="Unassembled WGS sequence"/>
</dbReference>
<keyword evidence="3" id="KW-1185">Reference proteome</keyword>
<evidence type="ECO:0000313" key="3">
    <source>
        <dbReference type="Proteomes" id="UP000660729"/>
    </source>
</evidence>
<evidence type="ECO:0000313" key="2">
    <source>
        <dbReference type="EMBL" id="KAF7191528.1"/>
    </source>
</evidence>
<name>A0A8H6RII4_9PEZI</name>
<keyword evidence="1" id="KW-0472">Membrane</keyword>
<feature type="transmembrane region" description="Helical" evidence="1">
    <location>
        <begin position="7"/>
        <end position="26"/>
    </location>
</feature>
<comment type="caution">
    <text evidence="2">The sequence shown here is derived from an EMBL/GenBank/DDBJ whole genome shotgun (WGS) entry which is preliminary data.</text>
</comment>
<dbReference type="EMBL" id="JABCIY010000157">
    <property type="protein sequence ID" value="KAF7191528.1"/>
    <property type="molecule type" value="Genomic_DNA"/>
</dbReference>
<sequence>MSAEFRARYYATLLCVTLVGMNYLGYRTHHDFKNYTQQTTNIIQALAKRNRELMEETGKKYQVINEMRRQQRYDVSKDLLEPVEDRFGGGKE</sequence>
<protein>
    <submittedName>
        <fullName evidence="2">Uncharacterized protein</fullName>
    </submittedName>
</protein>